<dbReference type="EMBL" id="LSYV01000043">
    <property type="protein sequence ID" value="KXZ46630.1"/>
    <property type="molecule type" value="Genomic_DNA"/>
</dbReference>
<dbReference type="Gene3D" id="2.40.10.120">
    <property type="match status" value="1"/>
</dbReference>
<keyword evidence="2" id="KW-0645">Protease</keyword>
<evidence type="ECO:0000313" key="6">
    <source>
        <dbReference type="Proteomes" id="UP000075714"/>
    </source>
</evidence>
<evidence type="ECO:0000313" key="5">
    <source>
        <dbReference type="EMBL" id="KXZ46630.1"/>
    </source>
</evidence>
<dbReference type="PRINTS" id="PR00834">
    <property type="entry name" value="PROTEASES2C"/>
</dbReference>
<gene>
    <name evidence="5" type="ORF">GPECTOR_42g841</name>
</gene>
<dbReference type="GO" id="GO:0006508">
    <property type="term" value="P:proteolysis"/>
    <property type="evidence" value="ECO:0007669"/>
    <property type="project" value="UniProtKB-KW"/>
</dbReference>
<dbReference type="InterPro" id="IPR036034">
    <property type="entry name" value="PDZ_sf"/>
</dbReference>
<dbReference type="InterPro" id="IPR051201">
    <property type="entry name" value="Chloro_Bact_Ser_Proteases"/>
</dbReference>
<dbReference type="Gene3D" id="2.40.10.10">
    <property type="entry name" value="Trypsin-like serine proteases"/>
    <property type="match status" value="1"/>
</dbReference>
<evidence type="ECO:0000256" key="2">
    <source>
        <dbReference type="ARBA" id="ARBA00022670"/>
    </source>
</evidence>
<organism evidence="5 6">
    <name type="scientific">Gonium pectorale</name>
    <name type="common">Green alga</name>
    <dbReference type="NCBI Taxonomy" id="33097"/>
    <lineage>
        <taxon>Eukaryota</taxon>
        <taxon>Viridiplantae</taxon>
        <taxon>Chlorophyta</taxon>
        <taxon>core chlorophytes</taxon>
        <taxon>Chlorophyceae</taxon>
        <taxon>CS clade</taxon>
        <taxon>Chlamydomonadales</taxon>
        <taxon>Volvocaceae</taxon>
        <taxon>Gonium</taxon>
    </lineage>
</organism>
<dbReference type="InterPro" id="IPR001940">
    <property type="entry name" value="Peptidase_S1C"/>
</dbReference>
<dbReference type="InterPro" id="IPR001478">
    <property type="entry name" value="PDZ"/>
</dbReference>
<reference evidence="6" key="1">
    <citation type="journal article" date="2016" name="Nat. Commun.">
        <title>The Gonium pectorale genome demonstrates co-option of cell cycle regulation during the evolution of multicellularity.</title>
        <authorList>
            <person name="Hanschen E.R."/>
            <person name="Marriage T.N."/>
            <person name="Ferris P.J."/>
            <person name="Hamaji T."/>
            <person name="Toyoda A."/>
            <person name="Fujiyama A."/>
            <person name="Neme R."/>
            <person name="Noguchi H."/>
            <person name="Minakuchi Y."/>
            <person name="Suzuki M."/>
            <person name="Kawai-Toyooka H."/>
            <person name="Smith D.R."/>
            <person name="Sparks H."/>
            <person name="Anderson J."/>
            <person name="Bakaric R."/>
            <person name="Luria V."/>
            <person name="Karger A."/>
            <person name="Kirschner M.W."/>
            <person name="Durand P.M."/>
            <person name="Michod R.E."/>
            <person name="Nozaki H."/>
            <person name="Olson B.J."/>
        </authorList>
    </citation>
    <scope>NUCLEOTIDE SEQUENCE [LARGE SCALE GENOMIC DNA]</scope>
    <source>
        <strain evidence="6">NIES-2863</strain>
    </source>
</reference>
<evidence type="ECO:0000256" key="3">
    <source>
        <dbReference type="ARBA" id="ARBA00022801"/>
    </source>
</evidence>
<dbReference type="PANTHER" id="PTHR43343">
    <property type="entry name" value="PEPTIDASE S12"/>
    <property type="match status" value="1"/>
</dbReference>
<dbReference type="Gene3D" id="2.30.42.10">
    <property type="match status" value="1"/>
</dbReference>
<sequence>MVAGSVCLCGTSADEGNLVSQLRSLKTSDLTALLSEAGVDWRDCLERRELLQRLEAALPRLRPETRARLAALVRDRNPLAAAAQGAAAAASNAGAAAPPEPAASLLAPLTDQLFVDEQYIVRLFQSCKPSVAHVGCRISGGAGAGGWRQLGPLLPQAAAAAATAAGEQPWRPEGMGTGIVWDRQGHIITNYHVVHGAREVQVTLASGRRLPASLAGAEPDKDLAVLTVPAAADELQPVALGSSNRLLVGQKVFAIGNPFGLDHTLTAGIDASINPGNSGGPLLDSRGRLVGVNTAATSHPLTTAGFGFAIPVDTVRRVVNQLIRHGRVVRPGLGVSCLHDNLAASLLYAAAASGGGGGGLPRDASGRPAGVVVESVIPGSGAAQVGLRGLSVDAFGNYQLGDVIVAVGGQLLYGVEDLVSYVEQFQVGDQVPLTVHRYDIASSPYAPPYGGRAPAAGRSAAQLAGFTRMELVVPLLQEIKGL</sequence>
<proteinExistence type="inferred from homology"/>
<dbReference type="SUPFAM" id="SSF50494">
    <property type="entry name" value="Trypsin-like serine proteases"/>
    <property type="match status" value="1"/>
</dbReference>
<protein>
    <recommendedName>
        <fullName evidence="4">PDZ domain-containing protein</fullName>
    </recommendedName>
</protein>
<comment type="caution">
    <text evidence="5">The sequence shown here is derived from an EMBL/GenBank/DDBJ whole genome shotgun (WGS) entry which is preliminary data.</text>
</comment>
<evidence type="ECO:0000259" key="4">
    <source>
        <dbReference type="PROSITE" id="PS50106"/>
    </source>
</evidence>
<dbReference type="InterPro" id="IPR043504">
    <property type="entry name" value="Peptidase_S1_PA_chymotrypsin"/>
</dbReference>
<dbReference type="Pfam" id="PF13365">
    <property type="entry name" value="Trypsin_2"/>
    <property type="match status" value="1"/>
</dbReference>
<dbReference type="OrthoDB" id="4217619at2759"/>
<evidence type="ECO:0000256" key="1">
    <source>
        <dbReference type="ARBA" id="ARBA00010541"/>
    </source>
</evidence>
<dbReference type="AlphaFoldDB" id="A0A150GB96"/>
<keyword evidence="3" id="KW-0378">Hydrolase</keyword>
<dbReference type="GO" id="GO:0004252">
    <property type="term" value="F:serine-type endopeptidase activity"/>
    <property type="evidence" value="ECO:0007669"/>
    <property type="project" value="InterPro"/>
</dbReference>
<dbReference type="Proteomes" id="UP000075714">
    <property type="component" value="Unassembled WGS sequence"/>
</dbReference>
<accession>A0A150GB96</accession>
<dbReference type="SMART" id="SM00228">
    <property type="entry name" value="PDZ"/>
    <property type="match status" value="1"/>
</dbReference>
<feature type="domain" description="PDZ" evidence="4">
    <location>
        <begin position="368"/>
        <end position="439"/>
    </location>
</feature>
<dbReference type="PROSITE" id="PS50106">
    <property type="entry name" value="PDZ"/>
    <property type="match status" value="1"/>
</dbReference>
<name>A0A150GB96_GONPE</name>
<comment type="similarity">
    <text evidence="1">Belongs to the peptidase S1C family.</text>
</comment>
<keyword evidence="6" id="KW-1185">Reference proteome</keyword>
<dbReference type="SUPFAM" id="SSF50156">
    <property type="entry name" value="PDZ domain-like"/>
    <property type="match status" value="1"/>
</dbReference>
<dbReference type="STRING" id="33097.A0A150GB96"/>
<dbReference type="InterPro" id="IPR009003">
    <property type="entry name" value="Peptidase_S1_PA"/>
</dbReference>
<dbReference type="PANTHER" id="PTHR43343:SF3">
    <property type="entry name" value="PROTEASE DO-LIKE 8, CHLOROPLASTIC"/>
    <property type="match status" value="1"/>
</dbReference>